<accession>A0ABQ5CBZ6</accession>
<comment type="caution">
    <text evidence="2">The sequence shown here is derived from an EMBL/GenBank/DDBJ whole genome shotgun (WGS) entry which is preliminary data.</text>
</comment>
<keyword evidence="2" id="KW-0808">Transferase</keyword>
<reference evidence="2" key="1">
    <citation type="journal article" date="2022" name="Int. J. Mol. Sci.">
        <title>Draft Genome of Tanacetum Coccineum: Genomic Comparison of Closely Related Tanacetum-Family Plants.</title>
        <authorList>
            <person name="Yamashiro T."/>
            <person name="Shiraishi A."/>
            <person name="Nakayama K."/>
            <person name="Satake H."/>
        </authorList>
    </citation>
    <scope>NUCLEOTIDE SEQUENCE</scope>
</reference>
<keyword evidence="2" id="KW-0695">RNA-directed DNA polymerase</keyword>
<organism evidence="2 3">
    <name type="scientific">Tanacetum coccineum</name>
    <dbReference type="NCBI Taxonomy" id="301880"/>
    <lineage>
        <taxon>Eukaryota</taxon>
        <taxon>Viridiplantae</taxon>
        <taxon>Streptophyta</taxon>
        <taxon>Embryophyta</taxon>
        <taxon>Tracheophyta</taxon>
        <taxon>Spermatophyta</taxon>
        <taxon>Magnoliopsida</taxon>
        <taxon>eudicotyledons</taxon>
        <taxon>Gunneridae</taxon>
        <taxon>Pentapetalae</taxon>
        <taxon>asterids</taxon>
        <taxon>campanulids</taxon>
        <taxon>Asterales</taxon>
        <taxon>Asteraceae</taxon>
        <taxon>Asteroideae</taxon>
        <taxon>Anthemideae</taxon>
        <taxon>Anthemidinae</taxon>
        <taxon>Tanacetum</taxon>
    </lineage>
</organism>
<name>A0ABQ5CBZ6_9ASTR</name>
<protein>
    <submittedName>
        <fullName evidence="2">RNA-directed DNA polymerase, eukaryota, reverse transcriptase zinc-binding domain protein</fullName>
    </submittedName>
</protein>
<dbReference type="Pfam" id="PF00078">
    <property type="entry name" value="RVT_1"/>
    <property type="match status" value="1"/>
</dbReference>
<evidence type="ECO:0000313" key="2">
    <source>
        <dbReference type="EMBL" id="GJT23613.1"/>
    </source>
</evidence>
<proteinExistence type="predicted"/>
<evidence type="ECO:0000259" key="1">
    <source>
        <dbReference type="PROSITE" id="PS50878"/>
    </source>
</evidence>
<dbReference type="InterPro" id="IPR043502">
    <property type="entry name" value="DNA/RNA_pol_sf"/>
</dbReference>
<dbReference type="PANTHER" id="PTHR33116">
    <property type="entry name" value="REVERSE TRANSCRIPTASE ZINC-BINDING DOMAIN-CONTAINING PROTEIN-RELATED-RELATED"/>
    <property type="match status" value="1"/>
</dbReference>
<dbReference type="GO" id="GO:0003964">
    <property type="term" value="F:RNA-directed DNA polymerase activity"/>
    <property type="evidence" value="ECO:0007669"/>
    <property type="project" value="UniProtKB-KW"/>
</dbReference>
<dbReference type="EMBL" id="BQNB010014070">
    <property type="protein sequence ID" value="GJT23613.1"/>
    <property type="molecule type" value="Genomic_DNA"/>
</dbReference>
<keyword evidence="2" id="KW-0548">Nucleotidyltransferase</keyword>
<dbReference type="Proteomes" id="UP001151760">
    <property type="component" value="Unassembled WGS sequence"/>
</dbReference>
<dbReference type="PROSITE" id="PS50878">
    <property type="entry name" value="RT_POL"/>
    <property type="match status" value="1"/>
</dbReference>
<evidence type="ECO:0000313" key="3">
    <source>
        <dbReference type="Proteomes" id="UP001151760"/>
    </source>
</evidence>
<dbReference type="InterPro" id="IPR000477">
    <property type="entry name" value="RT_dom"/>
</dbReference>
<keyword evidence="3" id="KW-1185">Reference proteome</keyword>
<dbReference type="PANTHER" id="PTHR33116:SF78">
    <property type="entry name" value="OS12G0587133 PROTEIN"/>
    <property type="match status" value="1"/>
</dbReference>
<dbReference type="SUPFAM" id="SSF56672">
    <property type="entry name" value="DNA/RNA polymerases"/>
    <property type="match status" value="1"/>
</dbReference>
<gene>
    <name evidence="2" type="ORF">Tco_0893550</name>
</gene>
<sequence>MELHDVFYGIEYVARPLLLFFSSENRLLWFRYREYDLAHLKLVFEFSIYKVWKSVGYGVSKYWIRRIGDFLEHGYAVSSLMDTTFDSVSWKYLDFVLLNLGFGSKWCSWIRACLSSSRASVLVNSSPTLEFSIKHGLRQGYPLSPFLFILVMEGLHNALSTTVNSGLIRGVKFGSPEVTISHLFYADDLIITTEWNANDLDNIIRVLQVFYLASGLRINIQKSDVYVIGVSNVDVSSMASNSGCASGSFPFTYLRLPIGSNMSLTSSWQVLWVRFQSKLSSWKANLLSIRGRHTLIKVVLGSLGIYYFLIFKVPKSVLNSLERSRAMFFRSLKAFNLALLQKWRWRLLSHKNALWVKVIKVYMVRKVALIKMVTSIMREKDCLIIDRIDHGQWRWNWPRPNLGARNSADLLDTHFKISSAEINDATDVPKIVQTSYRGLLRFKLEPSGWVTLPERGSIAMVGRATEIASLLNQGNGPYMNSCNLHDTSAPTRSRAQVKRGRDGAVGAYTSTKCLLVQKRACEILTSLPTYSGLEFGKCYNLPTHSGPRIGVQRDIAPNSMNSVDASSWSSRGSQVSSELASSMCVLQWMIEKKIKNTKGVRLRGLEERKERKE</sequence>
<feature type="domain" description="Reverse transcriptase" evidence="1">
    <location>
        <begin position="1"/>
        <end position="258"/>
    </location>
</feature>
<reference evidence="2" key="2">
    <citation type="submission" date="2022-01" db="EMBL/GenBank/DDBJ databases">
        <authorList>
            <person name="Yamashiro T."/>
            <person name="Shiraishi A."/>
            <person name="Satake H."/>
            <person name="Nakayama K."/>
        </authorList>
    </citation>
    <scope>NUCLEOTIDE SEQUENCE</scope>
</reference>